<protein>
    <recommendedName>
        <fullName evidence="2 5">Methionyl-tRNA formyltransferase</fullName>
        <ecNumber evidence="2 5">2.1.2.9</ecNumber>
    </recommendedName>
</protein>
<evidence type="ECO:0000259" key="8">
    <source>
        <dbReference type="Pfam" id="PF02911"/>
    </source>
</evidence>
<dbReference type="OrthoDB" id="9802815at2"/>
<evidence type="ECO:0000259" key="7">
    <source>
        <dbReference type="Pfam" id="PF00551"/>
    </source>
</evidence>
<feature type="domain" description="Formyl transferase N-terminal" evidence="7">
    <location>
        <begin position="9"/>
        <end position="181"/>
    </location>
</feature>
<reference evidence="9 10" key="1">
    <citation type="submission" date="2018-06" db="EMBL/GenBank/DDBJ databases">
        <authorList>
            <consortium name="Pathogen Informatics"/>
            <person name="Doyle S."/>
        </authorList>
    </citation>
    <scope>NUCLEOTIDE SEQUENCE [LARGE SCALE GENOMIC DNA]</scope>
    <source>
        <strain evidence="9 10">NCTC13294</strain>
    </source>
</reference>
<feature type="binding site" evidence="5">
    <location>
        <begin position="111"/>
        <end position="114"/>
    </location>
    <ligand>
        <name>(6S)-5,6,7,8-tetrahydrofolate</name>
        <dbReference type="ChEBI" id="CHEBI:57453"/>
    </ligand>
</feature>
<dbReference type="PANTHER" id="PTHR11138:SF5">
    <property type="entry name" value="METHIONYL-TRNA FORMYLTRANSFERASE, MITOCHONDRIAL"/>
    <property type="match status" value="1"/>
</dbReference>
<evidence type="ECO:0000313" key="10">
    <source>
        <dbReference type="Proteomes" id="UP000254572"/>
    </source>
</evidence>
<dbReference type="GO" id="GO:0005829">
    <property type="term" value="C:cytosol"/>
    <property type="evidence" value="ECO:0007669"/>
    <property type="project" value="TreeGrafter"/>
</dbReference>
<gene>
    <name evidence="5 9" type="primary">fmt</name>
    <name evidence="9" type="ORF">NCTC13294_02056</name>
</gene>
<dbReference type="InterPro" id="IPR005794">
    <property type="entry name" value="Fmt"/>
</dbReference>
<dbReference type="Gene3D" id="3.40.50.12230">
    <property type="match status" value="1"/>
</dbReference>
<dbReference type="InterPro" id="IPR002376">
    <property type="entry name" value="Formyl_transf_N"/>
</dbReference>
<dbReference type="PANTHER" id="PTHR11138">
    <property type="entry name" value="METHIONYL-TRNA FORMYLTRANSFERASE"/>
    <property type="match status" value="1"/>
</dbReference>
<dbReference type="InterPro" id="IPR041711">
    <property type="entry name" value="Met-tRNA-FMT_N"/>
</dbReference>
<dbReference type="GO" id="GO:0004479">
    <property type="term" value="F:methionyl-tRNA formyltransferase activity"/>
    <property type="evidence" value="ECO:0007669"/>
    <property type="project" value="UniProtKB-UniRule"/>
</dbReference>
<dbReference type="InterPro" id="IPR036477">
    <property type="entry name" value="Formyl_transf_N_sf"/>
</dbReference>
<name>A0A381ECN2_9GAMM</name>
<evidence type="ECO:0000256" key="3">
    <source>
        <dbReference type="ARBA" id="ARBA00022679"/>
    </source>
</evidence>
<evidence type="ECO:0000256" key="5">
    <source>
        <dbReference type="HAMAP-Rule" id="MF_00182"/>
    </source>
</evidence>
<organism evidence="9 10">
    <name type="scientific">Cardiobacterium valvarum</name>
    <dbReference type="NCBI Taxonomy" id="194702"/>
    <lineage>
        <taxon>Bacteria</taxon>
        <taxon>Pseudomonadati</taxon>
        <taxon>Pseudomonadota</taxon>
        <taxon>Gammaproteobacteria</taxon>
        <taxon>Cardiobacteriales</taxon>
        <taxon>Cardiobacteriaceae</taxon>
        <taxon>Cardiobacterium</taxon>
    </lineage>
</organism>
<dbReference type="Pfam" id="PF02911">
    <property type="entry name" value="Formyl_trans_C"/>
    <property type="match status" value="1"/>
</dbReference>
<evidence type="ECO:0000256" key="4">
    <source>
        <dbReference type="ARBA" id="ARBA00022917"/>
    </source>
</evidence>
<feature type="region of interest" description="Disordered" evidence="6">
    <location>
        <begin position="291"/>
        <end position="311"/>
    </location>
</feature>
<evidence type="ECO:0000313" key="9">
    <source>
        <dbReference type="EMBL" id="SUX24778.1"/>
    </source>
</evidence>
<feature type="domain" description="Formyl transferase C-terminal" evidence="8">
    <location>
        <begin position="205"/>
        <end position="299"/>
    </location>
</feature>
<dbReference type="InterPro" id="IPR005793">
    <property type="entry name" value="Formyl_trans_C"/>
</dbReference>
<dbReference type="NCBIfam" id="TIGR00460">
    <property type="entry name" value="fmt"/>
    <property type="match status" value="1"/>
</dbReference>
<evidence type="ECO:0000256" key="1">
    <source>
        <dbReference type="ARBA" id="ARBA00010699"/>
    </source>
</evidence>
<dbReference type="SUPFAM" id="SSF50486">
    <property type="entry name" value="FMT C-terminal domain-like"/>
    <property type="match status" value="1"/>
</dbReference>
<dbReference type="Proteomes" id="UP000254572">
    <property type="component" value="Unassembled WGS sequence"/>
</dbReference>
<dbReference type="EC" id="2.1.2.9" evidence="2 5"/>
<comment type="function">
    <text evidence="5">Attaches a formyl group to the free amino group of methionyl-tRNA(fMet). The formyl group appears to play a dual role in the initiator identity of N-formylmethionyl-tRNA by promoting its recognition by IF2 and preventing the misappropriation of this tRNA by the elongation apparatus.</text>
</comment>
<comment type="catalytic activity">
    <reaction evidence="5">
        <text>L-methionyl-tRNA(fMet) + (6R)-10-formyltetrahydrofolate = N-formyl-L-methionyl-tRNA(fMet) + (6S)-5,6,7,8-tetrahydrofolate + H(+)</text>
        <dbReference type="Rhea" id="RHEA:24380"/>
        <dbReference type="Rhea" id="RHEA-COMP:9952"/>
        <dbReference type="Rhea" id="RHEA-COMP:9953"/>
        <dbReference type="ChEBI" id="CHEBI:15378"/>
        <dbReference type="ChEBI" id="CHEBI:57453"/>
        <dbReference type="ChEBI" id="CHEBI:78530"/>
        <dbReference type="ChEBI" id="CHEBI:78844"/>
        <dbReference type="ChEBI" id="CHEBI:195366"/>
        <dbReference type="EC" id="2.1.2.9"/>
    </reaction>
</comment>
<keyword evidence="4 5" id="KW-0648">Protein biosynthesis</keyword>
<evidence type="ECO:0000256" key="6">
    <source>
        <dbReference type="SAM" id="MobiDB-lite"/>
    </source>
</evidence>
<dbReference type="CDD" id="cd08646">
    <property type="entry name" value="FMT_core_Met-tRNA-FMT_N"/>
    <property type="match status" value="1"/>
</dbReference>
<dbReference type="EMBL" id="UFUW01000001">
    <property type="protein sequence ID" value="SUX24778.1"/>
    <property type="molecule type" value="Genomic_DNA"/>
</dbReference>
<dbReference type="InterPro" id="IPR044135">
    <property type="entry name" value="Met-tRNA-FMT_C"/>
</dbReference>
<keyword evidence="10" id="KW-1185">Reference proteome</keyword>
<sequence>MNSPRLWFAGTPAFAAHSLQALIDAGYTIDGVLTQPDRPAGRGRKLTASAVKQTATAHHIPVAQPEKLHADVPPFPELPYPDLIIVAAYGLLLPPWFLAYPRLGCINIHASLLPRWRGAAPIQRAIEAGDRETGIGIMQMDEGLDTGAVWQESRLTIAPDDTAATLHDRLMQLGADTLLRTLPDILAQTRVPTPQATEGVTYAHKLSKTEAHLNWQQPIATLARKIRAYNPVPIAYTNLDGEPLRLYDAHIHSTTPPAAAPGTIIAHHEHGLDIACTDGTLRATRLQQPGKPVTGAAALRHGRNLSGKTLT</sequence>
<dbReference type="AlphaFoldDB" id="A0A381ECN2"/>
<dbReference type="SUPFAM" id="SSF53328">
    <property type="entry name" value="Formyltransferase"/>
    <property type="match status" value="1"/>
</dbReference>
<dbReference type="CDD" id="cd08704">
    <property type="entry name" value="Met_tRNA_FMT_C"/>
    <property type="match status" value="1"/>
</dbReference>
<dbReference type="Pfam" id="PF00551">
    <property type="entry name" value="Formyl_trans_N"/>
    <property type="match status" value="1"/>
</dbReference>
<proteinExistence type="inferred from homology"/>
<accession>A0A381ECN2</accession>
<evidence type="ECO:0000256" key="2">
    <source>
        <dbReference type="ARBA" id="ARBA00012261"/>
    </source>
</evidence>
<dbReference type="InterPro" id="IPR011034">
    <property type="entry name" value="Formyl_transferase-like_C_sf"/>
</dbReference>
<dbReference type="RefSeq" id="WP_115612218.1">
    <property type="nucleotide sequence ID" value="NZ_UFUW01000001.1"/>
</dbReference>
<keyword evidence="3 5" id="KW-0808">Transferase</keyword>
<dbReference type="HAMAP" id="MF_00182">
    <property type="entry name" value="Formyl_trans"/>
    <property type="match status" value="1"/>
</dbReference>
<comment type="similarity">
    <text evidence="1 5">Belongs to the Fmt family.</text>
</comment>